<name>U3AGX9_9RHOB</name>
<dbReference type="EMBL" id="BATB01000001">
    <property type="protein sequence ID" value="GAD54053.1"/>
    <property type="molecule type" value="Genomic_DNA"/>
</dbReference>
<dbReference type="Proteomes" id="UP000016566">
    <property type="component" value="Unassembled WGS sequence"/>
</dbReference>
<dbReference type="STRING" id="1337093.MBELCI_0105"/>
<sequence length="88" mass="9182">MFDGVAIAVIAAKREPAGKTLDAGLVPDKERIAIADDLAISASPRSVVLKIEVVSRITRFQMAPRAGASSGVAGRIMAGLGHKGFRRP</sequence>
<accession>U3AGX9</accession>
<protein>
    <submittedName>
        <fullName evidence="1">Uncharacterized protein</fullName>
    </submittedName>
</protein>
<dbReference type="AlphaFoldDB" id="U3AGX9"/>
<evidence type="ECO:0000313" key="2">
    <source>
        <dbReference type="Proteomes" id="UP000016566"/>
    </source>
</evidence>
<proteinExistence type="predicted"/>
<keyword evidence="2" id="KW-1185">Reference proteome</keyword>
<reference evidence="1" key="1">
    <citation type="journal article" date="2013" name="Genome Announc.">
        <title>Draft Genome Sequence of Loktanella cinnabarina LL-001T, Isolated from Deep-Sea Floor Sediment.</title>
        <authorList>
            <person name="Nishi S."/>
            <person name="Tsubouchi T."/>
            <person name="Takaki Y."/>
            <person name="Koyanagi R."/>
            <person name="Satoh N."/>
            <person name="Maruyama T."/>
            <person name="Hatada Y."/>
        </authorList>
    </citation>
    <scope>NUCLEOTIDE SEQUENCE [LARGE SCALE GENOMIC DNA]</scope>
    <source>
        <strain evidence="1">LL-001</strain>
    </source>
</reference>
<evidence type="ECO:0000313" key="1">
    <source>
        <dbReference type="EMBL" id="GAD54053.1"/>
    </source>
</evidence>
<comment type="caution">
    <text evidence="1">The sequence shown here is derived from an EMBL/GenBank/DDBJ whole genome shotgun (WGS) entry which is preliminary data.</text>
</comment>
<organism evidence="1 2">
    <name type="scientific">Limimaricola cinnabarinus LL-001</name>
    <dbReference type="NCBI Taxonomy" id="1337093"/>
    <lineage>
        <taxon>Bacteria</taxon>
        <taxon>Pseudomonadati</taxon>
        <taxon>Pseudomonadota</taxon>
        <taxon>Alphaproteobacteria</taxon>
        <taxon>Rhodobacterales</taxon>
        <taxon>Paracoccaceae</taxon>
        <taxon>Limimaricola</taxon>
    </lineage>
</organism>
<gene>
    <name evidence="1" type="ORF">MBELCI_0105</name>
</gene>